<evidence type="ECO:0000313" key="10">
    <source>
        <dbReference type="Proteomes" id="UP000627715"/>
    </source>
</evidence>
<feature type="compositionally biased region" description="Low complexity" evidence="6">
    <location>
        <begin position="22"/>
        <end position="33"/>
    </location>
</feature>
<dbReference type="InterPro" id="IPR036680">
    <property type="entry name" value="SPOR-like_sf"/>
</dbReference>
<comment type="caution">
    <text evidence="9">The sequence shown here is derived from an EMBL/GenBank/DDBJ whole genome shotgun (WGS) entry which is preliminary data.</text>
</comment>
<dbReference type="RefSeq" id="WP_068811263.1">
    <property type="nucleotide sequence ID" value="NZ_BMIY01000011.1"/>
</dbReference>
<dbReference type="SUPFAM" id="SSF50685">
    <property type="entry name" value="Barwin-like endoglucanases"/>
    <property type="match status" value="1"/>
</dbReference>
<evidence type="ECO:0000256" key="1">
    <source>
        <dbReference type="ARBA" id="ARBA00022729"/>
    </source>
</evidence>
<keyword evidence="10" id="KW-1185">Reference proteome</keyword>
<dbReference type="FunFam" id="2.40.40.10:FF:000003">
    <property type="entry name" value="Endolytic peptidoglycan transglycosylase RlpA"/>
    <property type="match status" value="1"/>
</dbReference>
<dbReference type="PROSITE" id="PS51257">
    <property type="entry name" value="PROKAR_LIPOPROTEIN"/>
    <property type="match status" value="1"/>
</dbReference>
<comment type="function">
    <text evidence="4">Lytic transglycosylase with a strong preference for naked glycan strands that lack stem peptides.</text>
</comment>
<evidence type="ECO:0000256" key="3">
    <source>
        <dbReference type="ARBA" id="ARBA00023316"/>
    </source>
</evidence>
<dbReference type="OrthoDB" id="9779128at2"/>
<keyword evidence="4" id="KW-0564">Palmitate</keyword>
<dbReference type="GO" id="GO:0008932">
    <property type="term" value="F:lytic endotransglycosylase activity"/>
    <property type="evidence" value="ECO:0007669"/>
    <property type="project" value="UniProtKB-UniRule"/>
</dbReference>
<dbReference type="PANTHER" id="PTHR34183:SF1">
    <property type="entry name" value="ENDOLYTIC PEPTIDOGLYCAN TRANSGLYCOSYLASE RLPA"/>
    <property type="match status" value="1"/>
</dbReference>
<dbReference type="Gene3D" id="3.30.70.1070">
    <property type="entry name" value="Sporulation related repeat"/>
    <property type="match status" value="1"/>
</dbReference>
<keyword evidence="4" id="KW-1003">Cell membrane</keyword>
<dbReference type="InterPro" id="IPR036908">
    <property type="entry name" value="RlpA-like_sf"/>
</dbReference>
<dbReference type="CDD" id="cd22268">
    <property type="entry name" value="DPBB_RlpA-like"/>
    <property type="match status" value="1"/>
</dbReference>
<organism evidence="9 10">
    <name type="scientific">Pseudohongiella nitratireducens</name>
    <dbReference type="NCBI Taxonomy" id="1768907"/>
    <lineage>
        <taxon>Bacteria</taxon>
        <taxon>Pseudomonadati</taxon>
        <taxon>Pseudomonadota</taxon>
        <taxon>Gammaproteobacteria</taxon>
        <taxon>Pseudomonadales</taxon>
        <taxon>Pseudohongiellaceae</taxon>
        <taxon>Pseudohongiella</taxon>
    </lineage>
</organism>
<accession>A0A916QM02</accession>
<dbReference type="InterPro" id="IPR007730">
    <property type="entry name" value="SPOR-like_dom"/>
</dbReference>
<evidence type="ECO:0000256" key="5">
    <source>
        <dbReference type="RuleBase" id="RU003495"/>
    </source>
</evidence>
<dbReference type="HAMAP" id="MF_02071">
    <property type="entry name" value="RlpA"/>
    <property type="match status" value="1"/>
</dbReference>
<protein>
    <recommendedName>
        <fullName evidence="4">Endolytic peptidoglycan transglycosylase RlpA</fullName>
        <ecNumber evidence="4">4.2.2.-</ecNumber>
    </recommendedName>
</protein>
<dbReference type="InterPro" id="IPR034718">
    <property type="entry name" value="RlpA"/>
</dbReference>
<dbReference type="Gene3D" id="2.40.40.10">
    <property type="entry name" value="RlpA-like domain"/>
    <property type="match status" value="1"/>
</dbReference>
<comment type="similarity">
    <text evidence="4 5">Belongs to the RlpA family.</text>
</comment>
<dbReference type="PANTHER" id="PTHR34183">
    <property type="entry name" value="ENDOLYTIC PEPTIDOGLYCAN TRANSGLYCOSYLASE RLPA"/>
    <property type="match status" value="1"/>
</dbReference>
<feature type="chain" id="PRO_5038138657" description="Endolytic peptidoglycan transglycosylase RlpA" evidence="7">
    <location>
        <begin position="22"/>
        <end position="287"/>
    </location>
</feature>
<sequence>MNSSSKVVIALILGGLISACSSVSPPSGSSGNSQAGRYSISQDRAPSVAVDPSRIQDVIPEPINRTMAGNRSPYTVNGRSYRVMASEEGFQETGLASWYGEKFHGHATSNGEIFDMYQVSAAHTRLPIPSFARVTNLENQRSIIVRVNDRGPFHNERIIDLSFAAAYKLGFADQGTALVHVESIVPGQERILAAASREPAPVMEVNSSPARYLQAGAFADLSSAQRLSDRLRNMTGRPVFIRSIQADGPNQQLHRVRIGPIVDSNELRRVTDLIVGAGLGQPFTVQE</sequence>
<dbReference type="GO" id="GO:0009279">
    <property type="term" value="C:cell outer membrane"/>
    <property type="evidence" value="ECO:0007669"/>
    <property type="project" value="TreeGrafter"/>
</dbReference>
<dbReference type="Pfam" id="PF05036">
    <property type="entry name" value="SPOR"/>
    <property type="match status" value="1"/>
</dbReference>
<name>A0A916QM02_9GAMM</name>
<comment type="subcellular location">
    <subcellularLocation>
        <location evidence="4">Cell membrane</location>
        <topology evidence="4">Lipid-anchor</topology>
    </subcellularLocation>
</comment>
<evidence type="ECO:0000256" key="7">
    <source>
        <dbReference type="SAM" id="SignalP"/>
    </source>
</evidence>
<evidence type="ECO:0000256" key="4">
    <source>
        <dbReference type="HAMAP-Rule" id="MF_02071"/>
    </source>
</evidence>
<feature type="domain" description="SPOR" evidence="8">
    <location>
        <begin position="205"/>
        <end position="287"/>
    </location>
</feature>
<evidence type="ECO:0000313" key="9">
    <source>
        <dbReference type="EMBL" id="GFZ81278.1"/>
    </source>
</evidence>
<feature type="compositionally biased region" description="Polar residues" evidence="6">
    <location>
        <begin position="34"/>
        <end position="44"/>
    </location>
</feature>
<dbReference type="InterPro" id="IPR012997">
    <property type="entry name" value="RplA"/>
</dbReference>
<feature type="signal peptide" evidence="7">
    <location>
        <begin position="1"/>
        <end position="21"/>
    </location>
</feature>
<keyword evidence="4" id="KW-0472">Membrane</keyword>
<keyword evidence="4" id="KW-0449">Lipoprotein</keyword>
<dbReference type="EMBL" id="BMIY01000011">
    <property type="protein sequence ID" value="GFZ81278.1"/>
    <property type="molecule type" value="Genomic_DNA"/>
</dbReference>
<evidence type="ECO:0000256" key="6">
    <source>
        <dbReference type="SAM" id="MobiDB-lite"/>
    </source>
</evidence>
<evidence type="ECO:0000259" key="8">
    <source>
        <dbReference type="PROSITE" id="PS51724"/>
    </source>
</evidence>
<keyword evidence="1 7" id="KW-0732">Signal</keyword>
<feature type="region of interest" description="Disordered" evidence="6">
    <location>
        <begin position="22"/>
        <end position="51"/>
    </location>
</feature>
<keyword evidence="2 4" id="KW-0456">Lyase</keyword>
<keyword evidence="3 4" id="KW-0961">Cell wall biogenesis/degradation</keyword>
<dbReference type="EC" id="4.2.2.-" evidence="4"/>
<dbReference type="Proteomes" id="UP000627715">
    <property type="component" value="Unassembled WGS sequence"/>
</dbReference>
<gene>
    <name evidence="4 9" type="primary">rlpA</name>
    <name evidence="9" type="ORF">GCM10011403_25620</name>
</gene>
<dbReference type="GO" id="GO:0042834">
    <property type="term" value="F:peptidoglycan binding"/>
    <property type="evidence" value="ECO:0007669"/>
    <property type="project" value="InterPro"/>
</dbReference>
<dbReference type="AlphaFoldDB" id="A0A916QM02"/>
<dbReference type="PROSITE" id="PS51724">
    <property type="entry name" value="SPOR"/>
    <property type="match status" value="1"/>
</dbReference>
<reference evidence="9" key="1">
    <citation type="journal article" date="2014" name="Int. J. Syst. Evol. Microbiol.">
        <title>Complete genome sequence of Corynebacterium casei LMG S-19264T (=DSM 44701T), isolated from a smear-ripened cheese.</title>
        <authorList>
            <consortium name="US DOE Joint Genome Institute (JGI-PGF)"/>
            <person name="Walter F."/>
            <person name="Albersmeier A."/>
            <person name="Kalinowski J."/>
            <person name="Ruckert C."/>
        </authorList>
    </citation>
    <scope>NUCLEOTIDE SEQUENCE</scope>
    <source>
        <strain evidence="9">CGMCC 1.15425</strain>
    </source>
</reference>
<dbReference type="GO" id="GO:0071555">
    <property type="term" value="P:cell wall organization"/>
    <property type="evidence" value="ECO:0007669"/>
    <property type="project" value="UniProtKB-KW"/>
</dbReference>
<dbReference type="GO" id="GO:0000270">
    <property type="term" value="P:peptidoglycan metabolic process"/>
    <property type="evidence" value="ECO:0007669"/>
    <property type="project" value="UniProtKB-UniRule"/>
</dbReference>
<dbReference type="GO" id="GO:0005886">
    <property type="term" value="C:plasma membrane"/>
    <property type="evidence" value="ECO:0007669"/>
    <property type="project" value="UniProtKB-SubCell"/>
</dbReference>
<evidence type="ECO:0000256" key="2">
    <source>
        <dbReference type="ARBA" id="ARBA00023239"/>
    </source>
</evidence>
<dbReference type="Pfam" id="PF03330">
    <property type="entry name" value="DPBB_1"/>
    <property type="match status" value="1"/>
</dbReference>
<dbReference type="NCBIfam" id="TIGR00413">
    <property type="entry name" value="rlpA"/>
    <property type="match status" value="1"/>
</dbReference>
<reference evidence="9" key="2">
    <citation type="submission" date="2020-09" db="EMBL/GenBank/DDBJ databases">
        <authorList>
            <person name="Sun Q."/>
            <person name="Zhou Y."/>
        </authorList>
    </citation>
    <scope>NUCLEOTIDE SEQUENCE</scope>
    <source>
        <strain evidence="9">CGMCC 1.15425</strain>
    </source>
</reference>
<proteinExistence type="inferred from homology"/>
<dbReference type="InterPro" id="IPR009009">
    <property type="entry name" value="RlpA-like_DPBB"/>
</dbReference>
<dbReference type="SUPFAM" id="SSF110997">
    <property type="entry name" value="Sporulation related repeat"/>
    <property type="match status" value="1"/>
</dbReference>